<feature type="domain" description="EamA" evidence="7">
    <location>
        <begin position="164"/>
        <end position="297"/>
    </location>
</feature>
<feature type="transmembrane region" description="Helical" evidence="6">
    <location>
        <begin position="20"/>
        <end position="38"/>
    </location>
</feature>
<dbReference type="SUPFAM" id="SSF103481">
    <property type="entry name" value="Multidrug resistance efflux transporter EmrE"/>
    <property type="match status" value="2"/>
</dbReference>
<evidence type="ECO:0000256" key="1">
    <source>
        <dbReference type="ARBA" id="ARBA00004141"/>
    </source>
</evidence>
<comment type="subcellular location">
    <subcellularLocation>
        <location evidence="1">Membrane</location>
        <topology evidence="1">Multi-pass membrane protein</topology>
    </subcellularLocation>
</comment>
<dbReference type="AlphaFoldDB" id="A0AAW8DNV0"/>
<feature type="transmembrane region" description="Helical" evidence="6">
    <location>
        <begin position="82"/>
        <end position="103"/>
    </location>
</feature>
<dbReference type="PANTHER" id="PTHR32322:SF2">
    <property type="entry name" value="EAMA DOMAIN-CONTAINING PROTEIN"/>
    <property type="match status" value="1"/>
</dbReference>
<proteinExistence type="inferred from homology"/>
<keyword evidence="4 6" id="KW-1133">Transmembrane helix</keyword>
<feature type="transmembrane region" description="Helical" evidence="6">
    <location>
        <begin position="50"/>
        <end position="70"/>
    </location>
</feature>
<evidence type="ECO:0000313" key="9">
    <source>
        <dbReference type="Proteomes" id="UP001244295"/>
    </source>
</evidence>
<evidence type="ECO:0000256" key="3">
    <source>
        <dbReference type="ARBA" id="ARBA00022692"/>
    </source>
</evidence>
<dbReference type="Proteomes" id="UP001244295">
    <property type="component" value="Unassembled WGS sequence"/>
</dbReference>
<organism evidence="8 9">
    <name type="scientific">Variovorax boronicumulans</name>
    <dbReference type="NCBI Taxonomy" id="436515"/>
    <lineage>
        <taxon>Bacteria</taxon>
        <taxon>Pseudomonadati</taxon>
        <taxon>Pseudomonadota</taxon>
        <taxon>Betaproteobacteria</taxon>
        <taxon>Burkholderiales</taxon>
        <taxon>Comamonadaceae</taxon>
        <taxon>Variovorax</taxon>
    </lineage>
</organism>
<evidence type="ECO:0000256" key="5">
    <source>
        <dbReference type="ARBA" id="ARBA00023136"/>
    </source>
</evidence>
<dbReference type="InterPro" id="IPR037185">
    <property type="entry name" value="EmrE-like"/>
</dbReference>
<name>A0AAW8DNV0_9BURK</name>
<dbReference type="PANTHER" id="PTHR32322">
    <property type="entry name" value="INNER MEMBRANE TRANSPORTER"/>
    <property type="match status" value="1"/>
</dbReference>
<evidence type="ECO:0000313" key="8">
    <source>
        <dbReference type="EMBL" id="MDP9921111.1"/>
    </source>
</evidence>
<feature type="transmembrane region" description="Helical" evidence="6">
    <location>
        <begin position="141"/>
        <end position="158"/>
    </location>
</feature>
<evidence type="ECO:0000259" key="7">
    <source>
        <dbReference type="Pfam" id="PF00892"/>
    </source>
</evidence>
<feature type="transmembrane region" description="Helical" evidence="6">
    <location>
        <begin position="281"/>
        <end position="299"/>
    </location>
</feature>
<dbReference type="Pfam" id="PF00892">
    <property type="entry name" value="EamA"/>
    <property type="match status" value="2"/>
</dbReference>
<feature type="transmembrane region" description="Helical" evidence="6">
    <location>
        <begin position="251"/>
        <end position="275"/>
    </location>
</feature>
<gene>
    <name evidence="8" type="ORF">J2W25_000116</name>
</gene>
<keyword evidence="3 6" id="KW-0812">Transmembrane</keyword>
<dbReference type="InterPro" id="IPR050638">
    <property type="entry name" value="AA-Vitamin_Transporters"/>
</dbReference>
<feature type="transmembrane region" description="Helical" evidence="6">
    <location>
        <begin position="109"/>
        <end position="129"/>
    </location>
</feature>
<evidence type="ECO:0000256" key="4">
    <source>
        <dbReference type="ARBA" id="ARBA00022989"/>
    </source>
</evidence>
<reference evidence="8" key="1">
    <citation type="submission" date="2023-07" db="EMBL/GenBank/DDBJ databases">
        <title>Sorghum-associated microbial communities from plants grown in Nebraska, USA.</title>
        <authorList>
            <person name="Schachtman D."/>
        </authorList>
    </citation>
    <scope>NUCLEOTIDE SEQUENCE</scope>
    <source>
        <strain evidence="8">DS2795</strain>
    </source>
</reference>
<dbReference type="RefSeq" id="WP_307635505.1">
    <property type="nucleotide sequence ID" value="NZ_JAUSRR010000001.1"/>
</dbReference>
<sequence>MTRLSASPPISQLGIDRRWVGVLLGLASALIWGAFPVVTRFGLTHTALDVYDITCIRYTVSGVMLLPFLVRRGLMGLSWTAIALMTAGIGAPYMLVVAFGLGMAPVEQFAVVTPGSMILFSALISAWGLGARLSRRETAGIALIILGVALVGFHNFSAVRSSPWAYLIFLLGGLLWAIYTVSSKQFSASALHATAIVSVFSMIIYLPAYLATRGLHLLQAPLVDIGVQAFYQGVMVSTVALFFFSKSVQILGAAVGATFAAVVPGAATLLALLVLDERPSATAIAGLVIVTGGMTAMLIQQRRSSSPVESRGT</sequence>
<feature type="transmembrane region" description="Helical" evidence="6">
    <location>
        <begin position="164"/>
        <end position="182"/>
    </location>
</feature>
<dbReference type="GO" id="GO:0016020">
    <property type="term" value="C:membrane"/>
    <property type="evidence" value="ECO:0007669"/>
    <property type="project" value="UniProtKB-SubCell"/>
</dbReference>
<dbReference type="EMBL" id="JAUSRR010000001">
    <property type="protein sequence ID" value="MDP9921111.1"/>
    <property type="molecule type" value="Genomic_DNA"/>
</dbReference>
<protein>
    <submittedName>
        <fullName evidence="8">Drug/metabolite transporter (DMT)-like permease</fullName>
    </submittedName>
</protein>
<keyword evidence="5 6" id="KW-0472">Membrane</keyword>
<feature type="transmembrane region" description="Helical" evidence="6">
    <location>
        <begin position="222"/>
        <end position="244"/>
    </location>
</feature>
<feature type="domain" description="EamA" evidence="7">
    <location>
        <begin position="20"/>
        <end position="152"/>
    </location>
</feature>
<comment type="caution">
    <text evidence="8">The sequence shown here is derived from an EMBL/GenBank/DDBJ whole genome shotgun (WGS) entry which is preliminary data.</text>
</comment>
<feature type="transmembrane region" description="Helical" evidence="6">
    <location>
        <begin position="189"/>
        <end position="210"/>
    </location>
</feature>
<evidence type="ECO:0000256" key="2">
    <source>
        <dbReference type="ARBA" id="ARBA00007362"/>
    </source>
</evidence>
<comment type="similarity">
    <text evidence="2">Belongs to the EamA transporter family.</text>
</comment>
<accession>A0AAW8DNV0</accession>
<dbReference type="InterPro" id="IPR000620">
    <property type="entry name" value="EamA_dom"/>
</dbReference>
<evidence type="ECO:0000256" key="6">
    <source>
        <dbReference type="SAM" id="Phobius"/>
    </source>
</evidence>